<reference evidence="1 2" key="1">
    <citation type="submission" date="2024-10" db="EMBL/GenBank/DDBJ databases">
        <title>Updated reference genomes for cyclostephanoid diatoms.</title>
        <authorList>
            <person name="Roberts W.R."/>
            <person name="Alverson A.J."/>
        </authorList>
    </citation>
    <scope>NUCLEOTIDE SEQUENCE [LARGE SCALE GENOMIC DNA]</scope>
    <source>
        <strain evidence="1 2">AJA010-31</strain>
    </source>
</reference>
<evidence type="ECO:0000313" key="2">
    <source>
        <dbReference type="Proteomes" id="UP001530400"/>
    </source>
</evidence>
<accession>A0ABD3MXC4</accession>
<comment type="caution">
    <text evidence="1">The sequence shown here is derived from an EMBL/GenBank/DDBJ whole genome shotgun (WGS) entry which is preliminary data.</text>
</comment>
<sequence>MGGLPVYNSSGLGPALAALSRSNINDVWVLAVSVFSKTKVLRKPSTLELLAMWDYAGKICCQGMLKDRVEQLLQAWLLSPPGKILKSITFGLCQQLLEHSLPLMVPDAIPKRDLAALNYKGFI</sequence>
<dbReference type="AlphaFoldDB" id="A0ABD3MXC4"/>
<organism evidence="1 2">
    <name type="scientific">Cyclotella atomus</name>
    <dbReference type="NCBI Taxonomy" id="382360"/>
    <lineage>
        <taxon>Eukaryota</taxon>
        <taxon>Sar</taxon>
        <taxon>Stramenopiles</taxon>
        <taxon>Ochrophyta</taxon>
        <taxon>Bacillariophyta</taxon>
        <taxon>Coscinodiscophyceae</taxon>
        <taxon>Thalassiosirophycidae</taxon>
        <taxon>Stephanodiscales</taxon>
        <taxon>Stephanodiscaceae</taxon>
        <taxon>Cyclotella</taxon>
    </lineage>
</organism>
<evidence type="ECO:0000313" key="1">
    <source>
        <dbReference type="EMBL" id="KAL3768357.1"/>
    </source>
</evidence>
<name>A0ABD3MXC4_9STRA</name>
<protein>
    <submittedName>
        <fullName evidence="1">Uncharacterized protein</fullName>
    </submittedName>
</protein>
<gene>
    <name evidence="1" type="ORF">ACHAWO_006760</name>
</gene>
<proteinExistence type="predicted"/>
<keyword evidence="2" id="KW-1185">Reference proteome</keyword>
<dbReference type="Proteomes" id="UP001530400">
    <property type="component" value="Unassembled WGS sequence"/>
</dbReference>
<dbReference type="EMBL" id="JALLPJ020001349">
    <property type="protein sequence ID" value="KAL3768357.1"/>
    <property type="molecule type" value="Genomic_DNA"/>
</dbReference>